<gene>
    <name evidence="2" type="ORF">KUCA_T00003903001</name>
</gene>
<dbReference type="AlphaFoldDB" id="W6MNR9"/>
<proteinExistence type="predicted"/>
<dbReference type="Proteomes" id="UP000019384">
    <property type="component" value="Unassembled WGS sequence"/>
</dbReference>
<evidence type="ECO:0000256" key="1">
    <source>
        <dbReference type="SAM" id="MobiDB-lite"/>
    </source>
</evidence>
<reference evidence="2" key="2">
    <citation type="submission" date="2014-02" db="EMBL/GenBank/DDBJ databases">
        <title>Complete DNA sequence of /Kuraishia capsulata/ illustrates novel genomic features among budding yeasts (/Saccharomycotina/).</title>
        <authorList>
            <person name="Morales L."/>
            <person name="Noel B."/>
            <person name="Porcel B."/>
            <person name="Marcet-Houben M."/>
            <person name="Hullo M-F."/>
            <person name="Sacerdot C."/>
            <person name="Tekaia F."/>
            <person name="Leh-Louis V."/>
            <person name="Despons L."/>
            <person name="Khanna V."/>
            <person name="Aury J-M."/>
            <person name="Barbe V."/>
            <person name="Couloux A."/>
            <person name="Labadie K."/>
            <person name="Pelletier E."/>
            <person name="Souciet J-L."/>
            <person name="Boekhout T."/>
            <person name="Gabaldon T."/>
            <person name="Wincker P."/>
            <person name="Dujon B."/>
        </authorList>
    </citation>
    <scope>NUCLEOTIDE SEQUENCE</scope>
    <source>
        <strain evidence="2">CBS 1993</strain>
    </source>
</reference>
<dbReference type="EMBL" id="HG793128">
    <property type="protein sequence ID" value="CDK27923.1"/>
    <property type="molecule type" value="Genomic_DNA"/>
</dbReference>
<accession>W6MNR9</accession>
<protein>
    <submittedName>
        <fullName evidence="2">Uncharacterized protein</fullName>
    </submittedName>
</protein>
<evidence type="ECO:0000313" key="2">
    <source>
        <dbReference type="EMBL" id="CDK27923.1"/>
    </source>
</evidence>
<dbReference type="GeneID" id="34521303"/>
<sequence>MSDEFPLTFICGPETNFTVYEVGYENLMNSWYCGQNFGSQESDNKNSKSVQRTSNDSDKFPAVLDCGSGDFAIFRNGSLVEDYSYAYECGKELQEALHSAAPAMLRRQGKTTLVAYIFAILILSGFAS</sequence>
<feature type="compositionally biased region" description="Polar residues" evidence="1">
    <location>
        <begin position="40"/>
        <end position="54"/>
    </location>
</feature>
<reference evidence="2" key="1">
    <citation type="submission" date="2013-12" db="EMBL/GenBank/DDBJ databases">
        <authorList>
            <person name="Genoscope - CEA"/>
        </authorList>
    </citation>
    <scope>NUCLEOTIDE SEQUENCE</scope>
    <source>
        <strain evidence="2">CBS 1993</strain>
    </source>
</reference>
<keyword evidence="3" id="KW-1185">Reference proteome</keyword>
<dbReference type="RefSeq" id="XP_022459915.1">
    <property type="nucleotide sequence ID" value="XM_022602365.1"/>
</dbReference>
<feature type="region of interest" description="Disordered" evidence="1">
    <location>
        <begin position="40"/>
        <end position="59"/>
    </location>
</feature>
<evidence type="ECO:0000313" key="3">
    <source>
        <dbReference type="Proteomes" id="UP000019384"/>
    </source>
</evidence>
<name>W6MNR9_9ASCO</name>
<organism evidence="2 3">
    <name type="scientific">Kuraishia capsulata CBS 1993</name>
    <dbReference type="NCBI Taxonomy" id="1382522"/>
    <lineage>
        <taxon>Eukaryota</taxon>
        <taxon>Fungi</taxon>
        <taxon>Dikarya</taxon>
        <taxon>Ascomycota</taxon>
        <taxon>Saccharomycotina</taxon>
        <taxon>Pichiomycetes</taxon>
        <taxon>Pichiales</taxon>
        <taxon>Pichiaceae</taxon>
        <taxon>Kuraishia</taxon>
    </lineage>
</organism>
<dbReference type="HOGENOM" id="CLU_1959903_0_0_1"/>